<keyword evidence="3" id="KW-1185">Reference proteome</keyword>
<feature type="compositionally biased region" description="Low complexity" evidence="1">
    <location>
        <begin position="50"/>
        <end position="64"/>
    </location>
</feature>
<evidence type="ECO:0000256" key="1">
    <source>
        <dbReference type="SAM" id="MobiDB-lite"/>
    </source>
</evidence>
<sequence>MSDLLLIKDETGIIAASGNNNNDNVTSTNNKLPETRPIITDDAPIIIRRSSSSSNSNSSSSSNSALNRLQVENSNSMEPNSQDTSENFLEFIIDEPAIIQQAPDGTMIDSSAIKTTDINANTAYSDATNEPSRGDYCTNNNTAEAMIAERYRREFEDLLERDERGDPI</sequence>
<organism evidence="2 3">
    <name type="scientific">Cylindrotheca closterium</name>
    <dbReference type="NCBI Taxonomy" id="2856"/>
    <lineage>
        <taxon>Eukaryota</taxon>
        <taxon>Sar</taxon>
        <taxon>Stramenopiles</taxon>
        <taxon>Ochrophyta</taxon>
        <taxon>Bacillariophyta</taxon>
        <taxon>Bacillariophyceae</taxon>
        <taxon>Bacillariophycidae</taxon>
        <taxon>Bacillariales</taxon>
        <taxon>Bacillariaceae</taxon>
        <taxon>Cylindrotheca</taxon>
    </lineage>
</organism>
<evidence type="ECO:0000313" key="2">
    <source>
        <dbReference type="EMBL" id="CAJ1940955.1"/>
    </source>
</evidence>
<name>A0AAD2CNT5_9STRA</name>
<dbReference type="Proteomes" id="UP001295423">
    <property type="component" value="Unassembled WGS sequence"/>
</dbReference>
<comment type="caution">
    <text evidence="2">The sequence shown here is derived from an EMBL/GenBank/DDBJ whole genome shotgun (WGS) entry which is preliminary data.</text>
</comment>
<accession>A0AAD2CNT5</accession>
<gene>
    <name evidence="2" type="ORF">CYCCA115_LOCUS7291</name>
</gene>
<feature type="compositionally biased region" description="Low complexity" evidence="1">
    <location>
        <begin position="15"/>
        <end position="30"/>
    </location>
</feature>
<feature type="non-terminal residue" evidence="2">
    <location>
        <position position="168"/>
    </location>
</feature>
<feature type="compositionally biased region" description="Polar residues" evidence="1">
    <location>
        <begin position="65"/>
        <end position="87"/>
    </location>
</feature>
<feature type="region of interest" description="Disordered" evidence="1">
    <location>
        <begin position="15"/>
        <end position="89"/>
    </location>
</feature>
<protein>
    <submittedName>
        <fullName evidence="2">Uncharacterized protein</fullName>
    </submittedName>
</protein>
<proteinExistence type="predicted"/>
<evidence type="ECO:0000313" key="3">
    <source>
        <dbReference type="Proteomes" id="UP001295423"/>
    </source>
</evidence>
<dbReference type="AlphaFoldDB" id="A0AAD2CNT5"/>
<reference evidence="2" key="1">
    <citation type="submission" date="2023-08" db="EMBL/GenBank/DDBJ databases">
        <authorList>
            <person name="Audoor S."/>
            <person name="Bilcke G."/>
        </authorList>
    </citation>
    <scope>NUCLEOTIDE SEQUENCE</scope>
</reference>
<dbReference type="EMBL" id="CAKOGP040000985">
    <property type="protein sequence ID" value="CAJ1940955.1"/>
    <property type="molecule type" value="Genomic_DNA"/>
</dbReference>